<keyword evidence="8" id="KW-1185">Reference proteome</keyword>
<dbReference type="EC" id="3.1.26.4" evidence="2"/>
<reference evidence="7" key="1">
    <citation type="submission" date="2014-08" db="EMBL/GenBank/DDBJ databases">
        <authorList>
            <person name="Senf B."/>
            <person name="Petzold A."/>
            <person name="Downie B.R."/>
            <person name="Koch P."/>
            <person name="Platzer M."/>
        </authorList>
    </citation>
    <scope>NUCLEOTIDE SEQUENCE [LARGE SCALE GENOMIC DNA]</scope>
    <source>
        <strain evidence="7">GRZ</strain>
    </source>
</reference>
<dbReference type="Proteomes" id="UP000694548">
    <property type="component" value="Chromosome sgr03"/>
</dbReference>
<dbReference type="GO" id="GO:0003676">
    <property type="term" value="F:nucleic acid binding"/>
    <property type="evidence" value="ECO:0007669"/>
    <property type="project" value="InterPro"/>
</dbReference>
<reference evidence="7" key="2">
    <citation type="submission" date="2025-08" db="UniProtKB">
        <authorList>
            <consortium name="Ensembl"/>
        </authorList>
    </citation>
    <scope>IDENTIFICATION</scope>
</reference>
<dbReference type="CDD" id="cd01647">
    <property type="entry name" value="RT_LTR"/>
    <property type="match status" value="1"/>
</dbReference>
<feature type="compositionally biased region" description="Basic and acidic residues" evidence="4">
    <location>
        <begin position="297"/>
        <end position="308"/>
    </location>
</feature>
<feature type="domain" description="CCHC-type" evidence="5">
    <location>
        <begin position="321"/>
        <end position="334"/>
    </location>
</feature>
<dbReference type="InterPro" id="IPR032567">
    <property type="entry name" value="RTL1-rel"/>
</dbReference>
<feature type="region of interest" description="Disordered" evidence="4">
    <location>
        <begin position="72"/>
        <end position="94"/>
    </location>
</feature>
<dbReference type="Pfam" id="PF00078">
    <property type="entry name" value="RVT_1"/>
    <property type="match status" value="1"/>
</dbReference>
<dbReference type="InterPro" id="IPR021109">
    <property type="entry name" value="Peptidase_aspartic_dom_sf"/>
</dbReference>
<evidence type="ECO:0000256" key="3">
    <source>
        <dbReference type="PROSITE-ProRule" id="PRU00047"/>
    </source>
</evidence>
<feature type="compositionally biased region" description="Pro residues" evidence="4">
    <location>
        <begin position="85"/>
        <end position="94"/>
    </location>
</feature>
<dbReference type="InterPro" id="IPR043128">
    <property type="entry name" value="Rev_trsase/Diguanyl_cyclase"/>
</dbReference>
<dbReference type="GO" id="GO:0004523">
    <property type="term" value="F:RNA-DNA hybrid ribonuclease activity"/>
    <property type="evidence" value="ECO:0007669"/>
    <property type="project" value="UniProtKB-EC"/>
</dbReference>
<dbReference type="InterPro" id="IPR005162">
    <property type="entry name" value="Retrotrans_gag_dom"/>
</dbReference>
<evidence type="ECO:0000259" key="6">
    <source>
        <dbReference type="PROSITE" id="PS50878"/>
    </source>
</evidence>
<feature type="region of interest" description="Disordered" evidence="4">
    <location>
        <begin position="272"/>
        <end position="308"/>
    </location>
</feature>
<dbReference type="InterPro" id="IPR001878">
    <property type="entry name" value="Znf_CCHC"/>
</dbReference>
<comment type="similarity">
    <text evidence="1">Belongs to the beta type-B retroviral polymerase family. HERV class-II K(HML-2) pol subfamily.</text>
</comment>
<dbReference type="GO" id="GO:0008270">
    <property type="term" value="F:zinc ion binding"/>
    <property type="evidence" value="ECO:0007669"/>
    <property type="project" value="UniProtKB-KW"/>
</dbReference>
<dbReference type="PROSITE" id="PS50878">
    <property type="entry name" value="RT_POL"/>
    <property type="match status" value="1"/>
</dbReference>
<evidence type="ECO:0000259" key="5">
    <source>
        <dbReference type="PROSITE" id="PS50158"/>
    </source>
</evidence>
<dbReference type="PANTHER" id="PTHR15503">
    <property type="entry name" value="LDOC1 RELATED"/>
    <property type="match status" value="1"/>
</dbReference>
<dbReference type="SUPFAM" id="SSF56672">
    <property type="entry name" value="DNA/RNA polymerases"/>
    <property type="match status" value="1"/>
</dbReference>
<dbReference type="Gene3D" id="2.40.70.10">
    <property type="entry name" value="Acid Proteases"/>
    <property type="match status" value="1"/>
</dbReference>
<dbReference type="Pfam" id="PF03732">
    <property type="entry name" value="Retrotrans_gag"/>
    <property type="match status" value="1"/>
</dbReference>
<dbReference type="SUPFAM" id="SSF50630">
    <property type="entry name" value="Acid proteases"/>
    <property type="match status" value="1"/>
</dbReference>
<accession>A0A8C6M011</accession>
<dbReference type="InterPro" id="IPR043502">
    <property type="entry name" value="DNA/RNA_pol_sf"/>
</dbReference>
<name>A0A8C6M011_NOTFU</name>
<organism evidence="7 8">
    <name type="scientific">Nothobranchius furzeri</name>
    <name type="common">Turquoise killifish</name>
    <dbReference type="NCBI Taxonomy" id="105023"/>
    <lineage>
        <taxon>Eukaryota</taxon>
        <taxon>Metazoa</taxon>
        <taxon>Chordata</taxon>
        <taxon>Craniata</taxon>
        <taxon>Vertebrata</taxon>
        <taxon>Euteleostomi</taxon>
        <taxon>Actinopterygii</taxon>
        <taxon>Neopterygii</taxon>
        <taxon>Teleostei</taxon>
        <taxon>Neoteleostei</taxon>
        <taxon>Acanthomorphata</taxon>
        <taxon>Ovalentaria</taxon>
        <taxon>Atherinomorphae</taxon>
        <taxon>Cyprinodontiformes</taxon>
        <taxon>Nothobranchiidae</taxon>
        <taxon>Nothobranchius</taxon>
    </lineage>
</organism>
<feature type="region of interest" description="Disordered" evidence="4">
    <location>
        <begin position="487"/>
        <end position="507"/>
    </location>
</feature>
<reference evidence="7" key="3">
    <citation type="submission" date="2025-09" db="UniProtKB">
        <authorList>
            <consortium name="Ensembl"/>
        </authorList>
    </citation>
    <scope>IDENTIFICATION</scope>
</reference>
<evidence type="ECO:0000256" key="1">
    <source>
        <dbReference type="ARBA" id="ARBA00010879"/>
    </source>
</evidence>
<dbReference type="InterPro" id="IPR000477">
    <property type="entry name" value="RT_dom"/>
</dbReference>
<sequence length="804" mass="89247">MSWVKKLPPRRDRIIRPKVDSIAESNSSVNFPPVVSETLSRHQHTIHSLLKQVSDSHQRLLHVSNVLHRLTSKLTPPEPSDQSPPVSPPSAHPVPSPVIDFRIPSSLPLETYSGEFGRCRGFLFSCQLAFKRSPEAFVSDSVKISYIIGLLRGKALDWAEARSHDAGFLSGSLSRFLTKFNKTFDHSESPAEIAKKLWNLHQGDQTVADFAIEFRTLAAISSLDHGSLLGAFTQALNDRLQDQLALCQEPPDLESLISLAFKIEKRLKERSRGSPVSLPPLTQSKDFLPQVTAPSGDETRQRGRTKLTPEERQCRFASNLCLYCGQPGHRLSSCTLRLKGAGPPVVPGILVGANETSESRCTLSCAIMFKQGSCMLKALLDSGCERNMLDNTVVQKLNIPTIPLPTPLKASSLDGGTLTTITHQTVPVNLLVSGNHQESISFFVFPSPHSPVVLGHDWLVTHNPQINWRTSQVVVWSSHCLTNCLRSASPSSSAPTPDPPVPPDLSGVPEEYHDLSLVFSKDRASSLPPHRPYDCAIDLLPGAPLPSSRLNNLSKPEQVCMSTYIQESLASGLIRPSTSPLGAGFFFVSKKDGSLRPCIDYRGLNQITVKNRYPLPLLSSTFEPVQDATIFTKLDLHNAYHLVRVKEGDEWKTAFKTPLGHFEYLVMPFGLTNAPAVFQSLVNSVLGDYLNQFVTVYLDDILIFSKSPTEHRQHVRAVLQRLLENHLYVKAEKCEFHVPSVKFLGFILESGRLKTDPDKIQSVLSWPTPTTRKQLQRFLGFANFYRRFIKNYSQTAAPLTQLTS</sequence>
<evidence type="ECO:0000313" key="7">
    <source>
        <dbReference type="Ensembl" id="ENSNFUP00015026572.1"/>
    </source>
</evidence>
<dbReference type="InterPro" id="IPR036875">
    <property type="entry name" value="Znf_CCHC_sf"/>
</dbReference>
<dbReference type="AlphaFoldDB" id="A0A8C6M011"/>
<proteinExistence type="inferred from homology"/>
<keyword evidence="3" id="KW-0862">Zinc</keyword>
<dbReference type="Gene3D" id="3.10.10.10">
    <property type="entry name" value="HIV Type 1 Reverse Transcriptase, subunit A, domain 1"/>
    <property type="match status" value="1"/>
</dbReference>
<keyword evidence="3" id="KW-0479">Metal-binding</keyword>
<dbReference type="SUPFAM" id="SSF57756">
    <property type="entry name" value="Retrovirus zinc finger-like domains"/>
    <property type="match status" value="1"/>
</dbReference>
<feature type="domain" description="Reverse transcriptase" evidence="6">
    <location>
        <begin position="569"/>
        <end position="748"/>
    </location>
</feature>
<protein>
    <recommendedName>
        <fullName evidence="2">ribonuclease H</fullName>
        <ecNumber evidence="2">3.1.26.4</ecNumber>
    </recommendedName>
</protein>
<dbReference type="Ensembl" id="ENSNFUT00015027761.1">
    <property type="protein sequence ID" value="ENSNFUP00015026572.1"/>
    <property type="gene ID" value="ENSNFUG00015012870.1"/>
</dbReference>
<dbReference type="Gene3D" id="3.30.70.270">
    <property type="match status" value="2"/>
</dbReference>
<dbReference type="GeneTree" id="ENSGT00940000168677"/>
<dbReference type="PANTHER" id="PTHR15503:SF36">
    <property type="entry name" value="RETROTRANSPOSON GAG-LIKE PROTEIN 5"/>
    <property type="match status" value="1"/>
</dbReference>
<evidence type="ECO:0000256" key="2">
    <source>
        <dbReference type="ARBA" id="ARBA00012180"/>
    </source>
</evidence>
<evidence type="ECO:0000256" key="4">
    <source>
        <dbReference type="SAM" id="MobiDB-lite"/>
    </source>
</evidence>
<dbReference type="PROSITE" id="PS50158">
    <property type="entry name" value="ZF_CCHC"/>
    <property type="match status" value="1"/>
</dbReference>
<dbReference type="CDD" id="cd00303">
    <property type="entry name" value="retropepsin_like"/>
    <property type="match status" value="1"/>
</dbReference>
<evidence type="ECO:0000313" key="8">
    <source>
        <dbReference type="Proteomes" id="UP000694548"/>
    </source>
</evidence>
<keyword evidence="3" id="KW-0863">Zinc-finger</keyword>